<feature type="domain" description="Filamentous haemagglutinin FhaB/tRNA nuclease CdiA-like TPS" evidence="2">
    <location>
        <begin position="87"/>
        <end position="207"/>
    </location>
</feature>
<evidence type="ECO:0000313" key="4">
    <source>
        <dbReference type="Proteomes" id="UP000528918"/>
    </source>
</evidence>
<accession>A0ABX2SYY5</accession>
<name>A0ABX2SYY5_VREZH</name>
<feature type="compositionally biased region" description="Polar residues" evidence="1">
    <location>
        <begin position="471"/>
        <end position="495"/>
    </location>
</feature>
<proteinExistence type="predicted"/>
<feature type="region of interest" description="Disordered" evidence="1">
    <location>
        <begin position="451"/>
        <end position="497"/>
    </location>
</feature>
<protein>
    <submittedName>
        <fullName evidence="3">Filamentous hemagglutinin N-terminal domain-containing protein</fullName>
    </submittedName>
</protein>
<feature type="non-terminal residue" evidence="3">
    <location>
        <position position="1407"/>
    </location>
</feature>
<dbReference type="Pfam" id="PF13018">
    <property type="entry name" value="ESPR"/>
    <property type="match status" value="1"/>
</dbReference>
<organism evidence="3 4">
    <name type="scientific">Vreelandella zhaodongensis</name>
    <name type="common">Halomonas zhaodongensis</name>
    <dbReference type="NCBI Taxonomy" id="1176240"/>
    <lineage>
        <taxon>Bacteria</taxon>
        <taxon>Pseudomonadati</taxon>
        <taxon>Pseudomonadota</taxon>
        <taxon>Gammaproteobacteria</taxon>
        <taxon>Oceanospirillales</taxon>
        <taxon>Halomonadaceae</taxon>
        <taxon>Vreelandella</taxon>
    </lineage>
</organism>
<keyword evidence="4" id="KW-1185">Reference proteome</keyword>
<dbReference type="SMART" id="SM00912">
    <property type="entry name" value="Haemagg_act"/>
    <property type="match status" value="1"/>
</dbReference>
<sequence length="1407" mass="142897">MNKKLYRLVFNATRGCLVAVSESALRKNKSSGRRQGAGMGSSAIVVLRLAATFALGLSALSSALAQAQIMPDPAAPGNQRPTVLSTSNDVPLVNIQTPSAAGVSRNTYEQFDVGAPGAVLNNSRTDVQTQLGGWVQGNPWLAKGEARIILNEVNSNNPSQLKGFIEIGGQRAEVIIANPAGIEVDGAGFINASRATLTTGTPSMNGGSLESYRVLRGTVRIDGQGLDASLTDYTGILARAIEVNASIHAQELDLVTGENNIDASRRPSNIQPSAGTGAAPAFALDVGELGGMYAGQIRLVGTEAGVGVRHHGTMAASAGNIQIDTNGQLSSTGTIQADQGDIAIRTAQDQSYSGSVLAGENLTLHSGGNHQDEYSDSKYGTIENSGVLRAGQEANLRAGDLNNSGRVDAQRLDIEVDNLSNSGDLWQGGAQGLSVQATSLVNEQDGFLGRVALPTQSPQPSESSVQVPSGDETNSSQVSDSLVISPQPNPDSKQASAPLALGTVKVGDRLENYADGTLAAKGDLYVSTGQTFSNAGHVRAQSVQASGDWFENSAGTLQVDHLSVGVDTVHLSGGAVSADTSTLRSKKHIQESEAQLYSHGELRLNSQRLSNAGEIQSDGTSHIAIANSLTNTGTIAASDDLIIDAVRIDSSGTLAAGLSSNGNLKPFDANGAALRVTTTNDLIATGTNLAAGTLTLNGDNVDLSESQTSAFDTHITARGDIDTWQASVVTQENLLLHTDGALDNTKGTLSSQQGDLSVQALSLSNEQGELLADKDLSIALRDTLSNTDGAIYAGKNATLDTTALTNTGTITAADDLTIDADSVDSSGTLAAGLNSDGSLKPFDANGAELRVTATGGLSTSGTNLAAGALTFNGDHVDLSDSQTSAYRADIAARGDLATWQANIVAQESLSLQSGGALDNTDGTLSSEQGDLSVQVLSLKNTDGTIYAGGNVTLDTGTLTNSGTIAAADDVTISAANVHSSGTLAAGLNQDGTLKAFAIGGRVLDVTTAGDLTATGTNLASGNLTLDGGNVDLSESQTSAFDTHITARGDIDTWQANVVTQENLTLQAEGAIDNTAGTLSSQQGDLSVQALSLNNEQGELLASDALEVALSESLSNTDGTVYAGGNASLDVGELTNTGTVAAADNVTINAASIDSTGTLAAGLNSEDGTLKAFAEDGSALSIITDGDLSATGTNIASGSLTLDGDHVDLSKSQTSAYRADITARGDLASGQANIVTQESLSLQSGGALDNTEGTLSSEHGDLSVQVLSLNNTDGTVYAGGNTTLEAAEAIDNRRGTLYSEQGDLSLQAISLANTEGTVYAGGNAALDTDALTNTGTIAAADNLAIDAANVDSSGTLAAGLNSDGSLNTFDANGAALRVTTSGDLSATGTNLAAGTLTLDGETVDLSES</sequence>
<dbReference type="NCBIfam" id="TIGR01901">
    <property type="entry name" value="adhes_NPXG"/>
    <property type="match status" value="1"/>
</dbReference>
<dbReference type="InterPro" id="IPR008619">
    <property type="entry name" value="Filamentous_hemagglutn_rpt"/>
</dbReference>
<feature type="compositionally biased region" description="Low complexity" evidence="1">
    <location>
        <begin position="456"/>
        <end position="469"/>
    </location>
</feature>
<dbReference type="InterPro" id="IPR024973">
    <property type="entry name" value="ESPR"/>
</dbReference>
<dbReference type="EMBL" id="JACCDD010000014">
    <property type="protein sequence ID" value="NYS46573.1"/>
    <property type="molecule type" value="Genomic_DNA"/>
</dbReference>
<dbReference type="SUPFAM" id="SSF51126">
    <property type="entry name" value="Pectin lyase-like"/>
    <property type="match status" value="1"/>
</dbReference>
<dbReference type="Proteomes" id="UP000528918">
    <property type="component" value="Unassembled WGS sequence"/>
</dbReference>
<evidence type="ECO:0000313" key="3">
    <source>
        <dbReference type="EMBL" id="NYS46573.1"/>
    </source>
</evidence>
<dbReference type="InterPro" id="IPR012334">
    <property type="entry name" value="Pectin_lyas_fold"/>
</dbReference>
<dbReference type="InterPro" id="IPR011050">
    <property type="entry name" value="Pectin_lyase_fold/virulence"/>
</dbReference>
<comment type="caution">
    <text evidence="3">The sequence shown here is derived from an EMBL/GenBank/DDBJ whole genome shotgun (WGS) entry which is preliminary data.</text>
</comment>
<dbReference type="NCBIfam" id="TIGR01731">
    <property type="entry name" value="fil_hemag_20aa"/>
    <property type="match status" value="12"/>
</dbReference>
<dbReference type="Pfam" id="PF05860">
    <property type="entry name" value="TPS"/>
    <property type="match status" value="1"/>
</dbReference>
<dbReference type="InterPro" id="IPR008638">
    <property type="entry name" value="FhaB/CdiA-like_TPS"/>
</dbReference>
<evidence type="ECO:0000259" key="2">
    <source>
        <dbReference type="SMART" id="SM00912"/>
    </source>
</evidence>
<dbReference type="InterPro" id="IPR010069">
    <property type="entry name" value="CdiA_FHA1_rpt"/>
</dbReference>
<reference evidence="3 4" key="1">
    <citation type="journal article" date="2013" name="Antonie Van Leeuwenhoek">
        <title>Halomonas zhaodongensis sp. nov., a slightly halophilic bacterium isolated from saline-alkaline soils in Zhaodong, China.</title>
        <authorList>
            <person name="Jiang J."/>
            <person name="Pan Y."/>
            <person name="Meng L."/>
            <person name="Hu S."/>
            <person name="Zhang X."/>
            <person name="Hu B."/>
            <person name="Meng J."/>
            <person name="Li C."/>
            <person name="Huang H."/>
            <person name="Wang K."/>
            <person name="Su T."/>
        </authorList>
    </citation>
    <scope>NUCLEOTIDE SEQUENCE [LARGE SCALE GENOMIC DNA]</scope>
    <source>
        <strain evidence="3 4">NEAU-ST10-25</strain>
    </source>
</reference>
<evidence type="ECO:0000256" key="1">
    <source>
        <dbReference type="SAM" id="MobiDB-lite"/>
    </source>
</evidence>
<dbReference type="Gene3D" id="2.160.20.10">
    <property type="entry name" value="Single-stranded right-handed beta-helix, Pectin lyase-like"/>
    <property type="match status" value="1"/>
</dbReference>
<gene>
    <name evidence="3" type="ORF">HZS79_16650</name>
</gene>
<dbReference type="Pfam" id="PF05594">
    <property type="entry name" value="Fil_haemagg"/>
    <property type="match status" value="6"/>
</dbReference>